<keyword evidence="2" id="KW-1185">Reference proteome</keyword>
<gene>
    <name evidence="1" type="ORF">MED297_20887</name>
</gene>
<protein>
    <submittedName>
        <fullName evidence="1">Uncharacterized protein</fullName>
    </submittedName>
</protein>
<name>A4B9T2_9GAMM</name>
<evidence type="ECO:0000313" key="2">
    <source>
        <dbReference type="Proteomes" id="UP000005953"/>
    </source>
</evidence>
<evidence type="ECO:0000313" key="1">
    <source>
        <dbReference type="EMBL" id="EAR11383.1"/>
    </source>
</evidence>
<dbReference type="AlphaFoldDB" id="A4B9T2"/>
<dbReference type="HOGENOM" id="CLU_2919526_0_0_6"/>
<dbReference type="EMBL" id="AAOE01000001">
    <property type="protein sequence ID" value="EAR11383.1"/>
    <property type="molecule type" value="Genomic_DNA"/>
</dbReference>
<proteinExistence type="predicted"/>
<comment type="caution">
    <text evidence="1">The sequence shown here is derived from an EMBL/GenBank/DDBJ whole genome shotgun (WGS) entry which is preliminary data.</text>
</comment>
<sequence length="61" mass="6947">MIGVVTPRLDQCPGFFARFLALSGFGVFMHATFTHNRVTGVPITLWFFRFHVISYELVALN</sequence>
<organism evidence="1 2">
    <name type="scientific">Reinekea blandensis MED297</name>
    <dbReference type="NCBI Taxonomy" id="314283"/>
    <lineage>
        <taxon>Bacteria</taxon>
        <taxon>Pseudomonadati</taxon>
        <taxon>Pseudomonadota</taxon>
        <taxon>Gammaproteobacteria</taxon>
        <taxon>Oceanospirillales</taxon>
        <taxon>Saccharospirillaceae</taxon>
        <taxon>Reinekea</taxon>
    </lineage>
</organism>
<dbReference type="Proteomes" id="UP000005953">
    <property type="component" value="Unassembled WGS sequence"/>
</dbReference>
<reference evidence="1 2" key="1">
    <citation type="submission" date="2006-02" db="EMBL/GenBank/DDBJ databases">
        <authorList>
            <person name="Pinhassi J."/>
            <person name="Pedros-Alio C."/>
            <person name="Ferriera S."/>
            <person name="Johnson J."/>
            <person name="Kravitz S."/>
            <person name="Halpern A."/>
            <person name="Remington K."/>
            <person name="Beeson K."/>
            <person name="Tran B."/>
            <person name="Rogers Y.-H."/>
            <person name="Friedman R."/>
            <person name="Venter J.C."/>
        </authorList>
    </citation>
    <scope>NUCLEOTIDE SEQUENCE [LARGE SCALE GENOMIC DNA]</scope>
    <source>
        <strain evidence="1 2">MED297</strain>
    </source>
</reference>
<accession>A4B9T2</accession>